<dbReference type="InterPro" id="IPR013870">
    <property type="entry name" value="Ribosomal_mL54"/>
</dbReference>
<evidence type="ECO:0000256" key="5">
    <source>
        <dbReference type="ARBA" id="ARBA00023274"/>
    </source>
</evidence>
<evidence type="ECO:0000256" key="3">
    <source>
        <dbReference type="ARBA" id="ARBA00022980"/>
    </source>
</evidence>
<dbReference type="EMBL" id="AQGS01000251">
    <property type="protein sequence ID" value="EPS41354.1"/>
    <property type="molecule type" value="Genomic_DNA"/>
</dbReference>
<dbReference type="GO" id="GO:0005762">
    <property type="term" value="C:mitochondrial large ribosomal subunit"/>
    <property type="evidence" value="ECO:0007669"/>
    <property type="project" value="TreeGrafter"/>
</dbReference>
<dbReference type="PANTHER" id="PTHR28595:SF1">
    <property type="entry name" value="LARGE RIBOSOMAL SUBUNIT PROTEIN ML54"/>
    <property type="match status" value="1"/>
</dbReference>
<feature type="region of interest" description="Disordered" evidence="8">
    <location>
        <begin position="37"/>
        <end position="68"/>
    </location>
</feature>
<keyword evidence="10" id="KW-1185">Reference proteome</keyword>
<sequence>MSACVQCVFRQSLRSAGATPARSPFIRASIASNPARRLISSSTSTQAEKPQGSSSSPAATAKPKSVSSVPAGTVLKGINFNKKLQDPIALPDEEYPEWLWKCLEDRRPRLTTTPQISAEDAADLYSKSKGRRKAAAKRIAAKEAAGVDNLEVPADYKTEDMPSGSYEESQDAIMEAKRASRARRRALIKEKNFLGKLG</sequence>
<evidence type="ECO:0000313" key="9">
    <source>
        <dbReference type="EMBL" id="EPS41354.1"/>
    </source>
</evidence>
<evidence type="ECO:0000256" key="2">
    <source>
        <dbReference type="ARBA" id="ARBA00022946"/>
    </source>
</evidence>
<dbReference type="PANTHER" id="PTHR28595">
    <property type="entry name" value="39S RIBOSOMAL PROTEIN L54, MITOCHONDRIAL"/>
    <property type="match status" value="1"/>
</dbReference>
<evidence type="ECO:0000313" key="10">
    <source>
        <dbReference type="Proteomes" id="UP000015100"/>
    </source>
</evidence>
<dbReference type="Proteomes" id="UP000015100">
    <property type="component" value="Unassembled WGS sequence"/>
</dbReference>
<keyword evidence="3" id="KW-0689">Ribosomal protein</keyword>
<dbReference type="HOGENOM" id="CLU_1434422_0_0_1"/>
<reference evidence="10" key="2">
    <citation type="submission" date="2013-04" db="EMBL/GenBank/DDBJ databases">
        <title>Genomic mechanisms accounting for the adaptation to parasitism in nematode-trapping fungi.</title>
        <authorList>
            <person name="Ahren D.G."/>
        </authorList>
    </citation>
    <scope>NUCLEOTIDE SEQUENCE [LARGE SCALE GENOMIC DNA]</scope>
    <source>
        <strain evidence="10">CBS 200.50</strain>
    </source>
</reference>
<feature type="compositionally biased region" description="Low complexity" evidence="8">
    <location>
        <begin position="53"/>
        <end position="68"/>
    </location>
</feature>
<keyword evidence="2" id="KW-0809">Transit peptide</keyword>
<dbReference type="AlphaFoldDB" id="S8AEM3"/>
<dbReference type="OrthoDB" id="10252718at2759"/>
<dbReference type="Pfam" id="PF08561">
    <property type="entry name" value="Ribosomal_L37"/>
    <property type="match status" value="1"/>
</dbReference>
<evidence type="ECO:0000256" key="7">
    <source>
        <dbReference type="ARBA" id="ARBA00035179"/>
    </source>
</evidence>
<keyword evidence="4" id="KW-0496">Mitochondrion</keyword>
<dbReference type="OMA" id="YPEWLWR"/>
<evidence type="ECO:0000256" key="4">
    <source>
        <dbReference type="ARBA" id="ARBA00023128"/>
    </source>
</evidence>
<accession>S8AEM3</accession>
<proteinExistence type="inferred from homology"/>
<dbReference type="STRING" id="1284197.S8AEM3"/>
<comment type="similarity">
    <text evidence="6">Belongs to the mitochondrion-specific ribosomal protein mL54 family.</text>
</comment>
<dbReference type="GO" id="GO:0003735">
    <property type="term" value="F:structural constituent of ribosome"/>
    <property type="evidence" value="ECO:0007669"/>
    <property type="project" value="TreeGrafter"/>
</dbReference>
<name>S8AEM3_DACHA</name>
<evidence type="ECO:0000256" key="8">
    <source>
        <dbReference type="SAM" id="MobiDB-lite"/>
    </source>
</evidence>
<organism evidence="9 10">
    <name type="scientific">Dactylellina haptotyla (strain CBS 200.50)</name>
    <name type="common">Nematode-trapping fungus</name>
    <name type="synonym">Monacrosporium haptotylum</name>
    <dbReference type="NCBI Taxonomy" id="1284197"/>
    <lineage>
        <taxon>Eukaryota</taxon>
        <taxon>Fungi</taxon>
        <taxon>Dikarya</taxon>
        <taxon>Ascomycota</taxon>
        <taxon>Pezizomycotina</taxon>
        <taxon>Orbiliomycetes</taxon>
        <taxon>Orbiliales</taxon>
        <taxon>Orbiliaceae</taxon>
        <taxon>Dactylellina</taxon>
    </lineage>
</organism>
<feature type="compositionally biased region" description="Polar residues" evidence="8">
    <location>
        <begin position="39"/>
        <end position="52"/>
    </location>
</feature>
<evidence type="ECO:0000256" key="6">
    <source>
        <dbReference type="ARBA" id="ARBA00033752"/>
    </source>
</evidence>
<comment type="subcellular location">
    <subcellularLocation>
        <location evidence="1">Mitochondrion</location>
    </subcellularLocation>
</comment>
<evidence type="ECO:0000256" key="1">
    <source>
        <dbReference type="ARBA" id="ARBA00004173"/>
    </source>
</evidence>
<dbReference type="eggNOG" id="ENOG502S8RU">
    <property type="taxonomic scope" value="Eukaryota"/>
</dbReference>
<gene>
    <name evidence="9" type="ORF">H072_4746</name>
</gene>
<comment type="caution">
    <text evidence="9">The sequence shown here is derived from an EMBL/GenBank/DDBJ whole genome shotgun (WGS) entry which is preliminary data.</text>
</comment>
<protein>
    <recommendedName>
        <fullName evidence="7">Large ribosomal subunit protein mL54</fullName>
    </recommendedName>
</protein>
<reference evidence="9 10" key="1">
    <citation type="journal article" date="2013" name="PLoS Genet.">
        <title>Genomic mechanisms accounting for the adaptation to parasitism in nematode-trapping fungi.</title>
        <authorList>
            <person name="Meerupati T."/>
            <person name="Andersson K.M."/>
            <person name="Friman E."/>
            <person name="Kumar D."/>
            <person name="Tunlid A."/>
            <person name="Ahren D."/>
        </authorList>
    </citation>
    <scope>NUCLEOTIDE SEQUENCE [LARGE SCALE GENOMIC DNA]</scope>
    <source>
        <strain evidence="9 10">CBS 200.50</strain>
    </source>
</reference>
<keyword evidence="5" id="KW-0687">Ribonucleoprotein</keyword>